<dbReference type="EnsemblPlants" id="OB03G35240.1">
    <property type="protein sequence ID" value="OB03G35240.1"/>
    <property type="gene ID" value="OB03G35240"/>
</dbReference>
<organism evidence="1">
    <name type="scientific">Oryza brachyantha</name>
    <name type="common">malo sina</name>
    <dbReference type="NCBI Taxonomy" id="4533"/>
    <lineage>
        <taxon>Eukaryota</taxon>
        <taxon>Viridiplantae</taxon>
        <taxon>Streptophyta</taxon>
        <taxon>Embryophyta</taxon>
        <taxon>Tracheophyta</taxon>
        <taxon>Spermatophyta</taxon>
        <taxon>Magnoliopsida</taxon>
        <taxon>Liliopsida</taxon>
        <taxon>Poales</taxon>
        <taxon>Poaceae</taxon>
        <taxon>BOP clade</taxon>
        <taxon>Oryzoideae</taxon>
        <taxon>Oryzeae</taxon>
        <taxon>Oryzinae</taxon>
        <taxon>Oryza</taxon>
    </lineage>
</organism>
<evidence type="ECO:0000313" key="1">
    <source>
        <dbReference type="EnsemblPlants" id="OB03G35240.1"/>
    </source>
</evidence>
<dbReference type="Gramene" id="OB03G35240.1">
    <property type="protein sequence ID" value="OB03G35240.1"/>
    <property type="gene ID" value="OB03G35240"/>
</dbReference>
<dbReference type="AlphaFoldDB" id="J3LR48"/>
<name>J3LR48_ORYBR</name>
<reference evidence="1" key="2">
    <citation type="submission" date="2013-04" db="UniProtKB">
        <authorList>
            <consortium name="EnsemblPlants"/>
        </authorList>
    </citation>
    <scope>IDENTIFICATION</scope>
</reference>
<proteinExistence type="predicted"/>
<accession>J3LR48</accession>
<keyword evidence="2" id="KW-1185">Reference proteome</keyword>
<evidence type="ECO:0000313" key="2">
    <source>
        <dbReference type="Proteomes" id="UP000006038"/>
    </source>
</evidence>
<dbReference type="eggNOG" id="ENOG502R5UF">
    <property type="taxonomic scope" value="Eukaryota"/>
</dbReference>
<dbReference type="Proteomes" id="UP000006038">
    <property type="component" value="Chromosome 3"/>
</dbReference>
<dbReference type="HOGENOM" id="CLU_075472_0_0_1"/>
<protein>
    <submittedName>
        <fullName evidence="1">Uncharacterized protein</fullName>
    </submittedName>
</protein>
<reference evidence="1" key="1">
    <citation type="journal article" date="2013" name="Nat. Commun.">
        <title>Whole-genome sequencing of Oryza brachyantha reveals mechanisms underlying Oryza genome evolution.</title>
        <authorList>
            <person name="Chen J."/>
            <person name="Huang Q."/>
            <person name="Gao D."/>
            <person name="Wang J."/>
            <person name="Lang Y."/>
            <person name="Liu T."/>
            <person name="Li B."/>
            <person name="Bai Z."/>
            <person name="Luis Goicoechea J."/>
            <person name="Liang C."/>
            <person name="Chen C."/>
            <person name="Zhang W."/>
            <person name="Sun S."/>
            <person name="Liao Y."/>
            <person name="Zhang X."/>
            <person name="Yang L."/>
            <person name="Song C."/>
            <person name="Wang M."/>
            <person name="Shi J."/>
            <person name="Liu G."/>
            <person name="Liu J."/>
            <person name="Zhou H."/>
            <person name="Zhou W."/>
            <person name="Yu Q."/>
            <person name="An N."/>
            <person name="Chen Y."/>
            <person name="Cai Q."/>
            <person name="Wang B."/>
            <person name="Liu B."/>
            <person name="Min J."/>
            <person name="Huang Y."/>
            <person name="Wu H."/>
            <person name="Li Z."/>
            <person name="Zhang Y."/>
            <person name="Yin Y."/>
            <person name="Song W."/>
            <person name="Jiang J."/>
            <person name="Jackson S.A."/>
            <person name="Wing R.A."/>
            <person name="Wang J."/>
            <person name="Chen M."/>
        </authorList>
    </citation>
    <scope>NUCLEOTIDE SEQUENCE [LARGE SCALE GENOMIC DNA]</scope>
    <source>
        <strain evidence="1">cv. IRGC 101232</strain>
    </source>
</reference>
<sequence length="320" mass="32876">MGGGGSGLGGELAGGDEGAVEAVGDAGRQLDGGLQAHVGGIDDEELGRAGALVVDEGEDVAVVLAAGRGGGRVHGHEAGLAAEAAGAVVELGELAGDEVDLGEAGHLGPRLGDGEVGAVVGLVEDGVGGGHARPDHHHLVGLRLLPRVPEVEAEAVRHVHPHHLRRVRGALRQHAEPRRLLLVEHHGRAATQHLLELEHHLVIGHDDVVLGDGEVVDHGRLVERNLDVGRLGAVGREVEVLEVRLLDHVVAERVELAGGRVELGVRDHGAAELTVEVVAADGLEVAVGGDAHLVWEVILRHGEEPVVKIDKSGVGHAGAV</sequence>